<dbReference type="EMBL" id="CAKKNE010000003">
    <property type="protein sequence ID" value="CAH0370697.1"/>
    <property type="molecule type" value="Genomic_DNA"/>
</dbReference>
<keyword evidence="3" id="KW-1185">Reference proteome</keyword>
<comment type="caution">
    <text evidence="2">The sequence shown here is derived from an EMBL/GenBank/DDBJ whole genome shotgun (WGS) entry which is preliminary data.</text>
</comment>
<dbReference type="AlphaFoldDB" id="A0A8J2SNF3"/>
<keyword evidence="1" id="KW-1133">Transmembrane helix</keyword>
<accession>A0A8J2SNF3</accession>
<reference evidence="2" key="1">
    <citation type="submission" date="2021-11" db="EMBL/GenBank/DDBJ databases">
        <authorList>
            <consortium name="Genoscope - CEA"/>
            <person name="William W."/>
        </authorList>
    </citation>
    <scope>NUCLEOTIDE SEQUENCE</scope>
</reference>
<evidence type="ECO:0000313" key="3">
    <source>
        <dbReference type="Proteomes" id="UP000789595"/>
    </source>
</evidence>
<protein>
    <submittedName>
        <fullName evidence="2">Uncharacterized protein</fullName>
    </submittedName>
</protein>
<evidence type="ECO:0000313" key="2">
    <source>
        <dbReference type="EMBL" id="CAH0370697.1"/>
    </source>
</evidence>
<keyword evidence="1" id="KW-0812">Transmembrane</keyword>
<dbReference type="Proteomes" id="UP000789595">
    <property type="component" value="Unassembled WGS sequence"/>
</dbReference>
<name>A0A8J2SNF3_9STRA</name>
<proteinExistence type="predicted"/>
<feature type="transmembrane region" description="Helical" evidence="1">
    <location>
        <begin position="83"/>
        <end position="106"/>
    </location>
</feature>
<sequence>MDESTAALPKVTTSYGVADKVVTAVAVAAMVCGIISVGGPLYVGHVLAVASVTFPAAFAVPEVVIKAFVGPKPLKVRFWPDHHWVTCALGTGVGFVWGVVLGIKLAHMKGIKFQFKV</sequence>
<feature type="transmembrane region" description="Helical" evidence="1">
    <location>
        <begin position="21"/>
        <end position="43"/>
    </location>
</feature>
<organism evidence="2 3">
    <name type="scientific">Pelagomonas calceolata</name>
    <dbReference type="NCBI Taxonomy" id="35677"/>
    <lineage>
        <taxon>Eukaryota</taxon>
        <taxon>Sar</taxon>
        <taxon>Stramenopiles</taxon>
        <taxon>Ochrophyta</taxon>
        <taxon>Pelagophyceae</taxon>
        <taxon>Pelagomonadales</taxon>
        <taxon>Pelagomonadaceae</taxon>
        <taxon>Pelagomonas</taxon>
    </lineage>
</organism>
<evidence type="ECO:0000256" key="1">
    <source>
        <dbReference type="SAM" id="Phobius"/>
    </source>
</evidence>
<keyword evidence="1" id="KW-0472">Membrane</keyword>
<gene>
    <name evidence="2" type="ORF">PECAL_3P05970</name>
</gene>